<dbReference type="RefSeq" id="WP_144686728.1">
    <property type="nucleotide sequence ID" value="NZ_VLLC01000049.1"/>
</dbReference>
<organism evidence="2 3">
    <name type="scientific">Desulfobotulus alkaliphilus</name>
    <dbReference type="NCBI Taxonomy" id="622671"/>
    <lineage>
        <taxon>Bacteria</taxon>
        <taxon>Pseudomonadati</taxon>
        <taxon>Thermodesulfobacteriota</taxon>
        <taxon>Desulfobacteria</taxon>
        <taxon>Desulfobacterales</taxon>
        <taxon>Desulfobacteraceae</taxon>
        <taxon>Desulfobotulus</taxon>
    </lineage>
</organism>
<comment type="caution">
    <text evidence="2">The sequence shown here is derived from an EMBL/GenBank/DDBJ whole genome shotgun (WGS) entry which is preliminary data.</text>
</comment>
<dbReference type="InterPro" id="IPR029044">
    <property type="entry name" value="Nucleotide-diphossugar_trans"/>
</dbReference>
<dbReference type="InterPro" id="IPR001173">
    <property type="entry name" value="Glyco_trans_2-like"/>
</dbReference>
<dbReference type="EMBL" id="VLLC01000049">
    <property type="protein sequence ID" value="TWI63387.1"/>
    <property type="molecule type" value="Genomic_DNA"/>
</dbReference>
<reference evidence="2 3" key="1">
    <citation type="submission" date="2019-07" db="EMBL/GenBank/DDBJ databases">
        <title>Genome sequencing of 100 strains of the haloalkaliphilic chemolithoautotrophic sulfur-oxidizing bacterium Thioalkalivibrio.</title>
        <authorList>
            <person name="Muyzer G."/>
        </authorList>
    </citation>
    <scope>NUCLEOTIDE SEQUENCE [LARGE SCALE GENOMIC DNA]</scope>
    <source>
        <strain evidence="2 3">ASO4-4</strain>
    </source>
</reference>
<keyword evidence="2" id="KW-0808">Transferase</keyword>
<evidence type="ECO:0000313" key="2">
    <source>
        <dbReference type="EMBL" id="TWI63387.1"/>
    </source>
</evidence>
<name>A0A562R2W4_9BACT</name>
<sequence length="330" mass="37607">MLKLKPSISIVIPCYKAEHYIACAIDSALNQDKVDVEVIVVEDGVFDNTKDKIPCLPNVKHIQLEKNMGASGARNIGLAHASSGYVVFLDADDYFQGDLLIGLYQALLESQASLALGRCLSLHEETGKRVMFVPPYKEGELDVLKRWLEGCWGPGTCSILWKVDEIKRIGGWNEDFVFNDDGELVIRALLNGCKVAQSFSGYGVYRKHSSPSVSKRKGFDTFENQKCLEFYVMDRINSDRKFSDLILSLNEFRRINAQNAYKCGYDKIGKDFEKRWEYYGGKLPLSRVGKVPKNIYLILFLLFGMRDSEKIISLLRLYLTMIKTKFFNRK</sequence>
<feature type="domain" description="Glycosyltransferase 2-like" evidence="1">
    <location>
        <begin position="9"/>
        <end position="127"/>
    </location>
</feature>
<dbReference type="OrthoDB" id="5291101at2"/>
<protein>
    <submittedName>
        <fullName evidence="2">GT2 family glycosyltransferase</fullName>
    </submittedName>
</protein>
<accession>A0A562R2W4</accession>
<dbReference type="SUPFAM" id="SSF53448">
    <property type="entry name" value="Nucleotide-diphospho-sugar transferases"/>
    <property type="match status" value="1"/>
</dbReference>
<dbReference type="AlphaFoldDB" id="A0A562R2W4"/>
<dbReference type="Gene3D" id="3.90.550.10">
    <property type="entry name" value="Spore Coat Polysaccharide Biosynthesis Protein SpsA, Chain A"/>
    <property type="match status" value="1"/>
</dbReference>
<evidence type="ECO:0000313" key="3">
    <source>
        <dbReference type="Proteomes" id="UP000318307"/>
    </source>
</evidence>
<dbReference type="GO" id="GO:0016740">
    <property type="term" value="F:transferase activity"/>
    <property type="evidence" value="ECO:0007669"/>
    <property type="project" value="UniProtKB-KW"/>
</dbReference>
<gene>
    <name evidence="2" type="ORF">LZ24_03258</name>
</gene>
<dbReference type="Pfam" id="PF00535">
    <property type="entry name" value="Glycos_transf_2"/>
    <property type="match status" value="1"/>
</dbReference>
<evidence type="ECO:0000259" key="1">
    <source>
        <dbReference type="Pfam" id="PF00535"/>
    </source>
</evidence>
<dbReference type="InterPro" id="IPR050834">
    <property type="entry name" value="Glycosyltransf_2"/>
</dbReference>
<proteinExistence type="predicted"/>
<dbReference type="PANTHER" id="PTHR43685">
    <property type="entry name" value="GLYCOSYLTRANSFERASE"/>
    <property type="match status" value="1"/>
</dbReference>
<dbReference type="Proteomes" id="UP000318307">
    <property type="component" value="Unassembled WGS sequence"/>
</dbReference>
<dbReference type="PANTHER" id="PTHR43685:SF2">
    <property type="entry name" value="GLYCOSYLTRANSFERASE 2-LIKE DOMAIN-CONTAINING PROTEIN"/>
    <property type="match status" value="1"/>
</dbReference>
<keyword evidence="3" id="KW-1185">Reference proteome</keyword>